<dbReference type="RefSeq" id="WP_004463386.1">
    <property type="nucleotide sequence ID" value="NZ_CP006694.1"/>
</dbReference>
<evidence type="ECO:0000256" key="1">
    <source>
        <dbReference type="SAM" id="SignalP"/>
    </source>
</evidence>
<evidence type="ECO:0000313" key="3">
    <source>
        <dbReference type="Proteomes" id="UP000035800"/>
    </source>
</evidence>
<evidence type="ECO:0000313" key="2">
    <source>
        <dbReference type="EMBL" id="EKT84843.1"/>
    </source>
</evidence>
<dbReference type="EMBL" id="CP006694">
    <property type="protein sequence ID" value="EKT84843.1"/>
    <property type="molecule type" value="Genomic_DNA"/>
</dbReference>
<proteinExistence type="predicted"/>
<dbReference type="AlphaFoldDB" id="K8XT31"/>
<feature type="chain" id="PRO_5003922238" description="Lipoprotein" evidence="1">
    <location>
        <begin position="25"/>
        <end position="221"/>
    </location>
</feature>
<organism evidence="2 3">
    <name type="scientific">Leptospira santarosai serovar Shermani str. LT 821</name>
    <dbReference type="NCBI Taxonomy" id="758847"/>
    <lineage>
        <taxon>Bacteria</taxon>
        <taxon>Pseudomonadati</taxon>
        <taxon>Spirochaetota</taxon>
        <taxon>Spirochaetia</taxon>
        <taxon>Leptospirales</taxon>
        <taxon>Leptospiraceae</taxon>
        <taxon>Leptospira</taxon>
    </lineage>
</organism>
<dbReference type="GeneID" id="29740421"/>
<dbReference type="Proteomes" id="UP000035800">
    <property type="component" value="Chromosome I"/>
</dbReference>
<dbReference type="PROSITE" id="PS51257">
    <property type="entry name" value="PROKAR_LIPOPROTEIN"/>
    <property type="match status" value="1"/>
</dbReference>
<name>K8XT31_9LEPT</name>
<accession>K8XT31</accession>
<dbReference type="PATRIC" id="fig|758847.3.peg.4271"/>
<keyword evidence="1" id="KW-0732">Signal</keyword>
<gene>
    <name evidence="2" type="ORF">LSS_20633</name>
</gene>
<feature type="signal peptide" evidence="1">
    <location>
        <begin position="1"/>
        <end position="24"/>
    </location>
</feature>
<sequence length="221" mass="24432">MQIKMRIKSLIAISLLLVVCSCKAKESSTLNDIPDEVPLYQAVQTDAKRIGILKRGESYEIQKEESISFTDEIGGYSESFSWILVKKSTGEIGWTLKNILNPNGKSEQDDPIGRWVSLGAKFPEDLVGFLKLEVEKSKVLVNPYAGVGYLKYENPKYACSSGTCSISANGQLILKFSFLKPNAIKIVFSAKVVGDGILPDAQVKESDLHHILEEGSILYRL</sequence>
<evidence type="ECO:0008006" key="4">
    <source>
        <dbReference type="Google" id="ProtNLM"/>
    </source>
</evidence>
<dbReference type="STRING" id="758847.LSS_20633"/>
<protein>
    <recommendedName>
        <fullName evidence="4">Lipoprotein</fullName>
    </recommendedName>
</protein>
<dbReference type="KEGG" id="lst:LSS_20633"/>
<reference evidence="2 3" key="2">
    <citation type="journal article" date="2014" name="Emerg. Microbes Infect.">
        <title>Potential impact on kidney infection: a whole-genome analysis of Leptospira santarosai serovar Shermani.</title>
        <authorList>
            <person name="Chou L.F."/>
            <person name="Chen T.W."/>
            <person name="Ko Y.C."/>
            <person name="Pan M.J."/>
            <person name="Tian Y.C."/>
            <person name="Chiu C.H."/>
            <person name="Tang P."/>
            <person name="Hung C.C."/>
            <person name="Yang C.W."/>
        </authorList>
    </citation>
    <scope>NUCLEOTIDE SEQUENCE</scope>
    <source>
        <strain evidence="2 3">LT 821</strain>
    </source>
</reference>
<reference evidence="2 3" key="1">
    <citation type="journal article" date="2012" name="Gene">
        <title>Sequence of Leptospira santarosai serovar Shermani genome and prediction of virulence-associated genes.</title>
        <authorList>
            <person name="Chou L.F."/>
            <person name="Chen Y.T."/>
            <person name="Lu C.W."/>
            <person name="Ko Y.C."/>
            <person name="Tang C.Y."/>
            <person name="Pan M.J."/>
            <person name="Tian Y.C."/>
            <person name="Chiu C.H."/>
            <person name="Hung C.C."/>
            <person name="Yang C.W."/>
        </authorList>
    </citation>
    <scope>NUCLEOTIDE SEQUENCE [LARGE SCALE GENOMIC DNA]</scope>
    <source>
        <strain evidence="2">LT 821</strain>
    </source>
</reference>